<keyword evidence="2" id="KW-0812">Transmembrane</keyword>
<protein>
    <submittedName>
        <fullName evidence="4">VWA domain-containing protein</fullName>
    </submittedName>
</protein>
<accession>A0A7Y2M458</accession>
<keyword evidence="5" id="KW-1185">Reference proteome</keyword>
<feature type="signal peptide" evidence="3">
    <location>
        <begin position="1"/>
        <end position="25"/>
    </location>
</feature>
<evidence type="ECO:0000256" key="3">
    <source>
        <dbReference type="SAM" id="SignalP"/>
    </source>
</evidence>
<feature type="transmembrane region" description="Helical" evidence="2">
    <location>
        <begin position="632"/>
        <end position="657"/>
    </location>
</feature>
<feature type="chain" id="PRO_5031273889" evidence="3">
    <location>
        <begin position="26"/>
        <end position="895"/>
    </location>
</feature>
<evidence type="ECO:0000313" key="4">
    <source>
        <dbReference type="EMBL" id="NNH05424.1"/>
    </source>
</evidence>
<keyword evidence="2" id="KW-0472">Membrane</keyword>
<comment type="caution">
    <text evidence="4">The sequence shown here is derived from an EMBL/GenBank/DDBJ whole genome shotgun (WGS) entry which is preliminary data.</text>
</comment>
<feature type="region of interest" description="Disordered" evidence="1">
    <location>
        <begin position="839"/>
        <end position="895"/>
    </location>
</feature>
<sequence>MRRVRGLLAAVVVAAATLLPGAAAGARVAPLAISEGLSDSGRQAIADLRTCLESRDVLNVYYVIDSSLSLAVADGQGAGSGSDPDVLRASILANSLEQLGRLGDDDTVNWAAGFFSTEFSSAIPWRTWQEGGSAELDAAIRSRTPSGYTNWPAALRGAQGELAQQQSEQPGCQLLVWLTDGQLDIRAPNGPGPEDRDALNEMCGATLDPAGAAPTGYGIFNSFRQSGVVVVGALLATTDAASRAGQVMRPLIEGADPDTGVACGQQPMPEGHVHGAFVEATSPDALAHVFLQLAAQVGGGYPHPFDADGSFWIDPGVARFRIIVGGDWTLHPPAESGLGAASPGAAQPWVTPGTDAGVIEVSTTDAAAQGRWRLEAGDTRSLYLFSDLSIVFEPTNRIELGADGATAATLLAQVRGADGEDADLADFAPGTFSARLVGADGTRTPLPGARVDAATGAISIPVPSDVTAAEVVVEASIDPLTTSRHGLELAPVTTQQSVKTVLPTDYPRIATIPVRLGTLEGRDGVATGTITVSGPATGDAGQVCLRGDPDVTSDSASRDATWRWTVGGELDTDGCIAVPVGGEVEIPISAANEEAADSAVRASIPVGLRSATGPELTQDVPIAFTSTHPVNVAAIGLIALVLLVLSVLLPLLVLWLINWLTTRLDIDRSIQRASFAARITPGGVVFTDAPTSDTALSERFRYRGEARNVRTLDDPDLGRIRTIVPWFPLRAPKYGIAPTGDRVVVAARTGARVASAGERRPDGSMLFAQLPFDAFWAVVVSRAELRRTKRGDEVAATAVVYHRESSDPAQYRDRLADISRDAAVADTVERVRVVLAERDAAQAKPGTDAGRPPAGEPPAGSPASSAPPLASASQPRSGSTPPPLPGSRPAPGGSP</sequence>
<organism evidence="4 5">
    <name type="scientific">Microbacterium ulmi</name>
    <dbReference type="NCBI Taxonomy" id="179095"/>
    <lineage>
        <taxon>Bacteria</taxon>
        <taxon>Bacillati</taxon>
        <taxon>Actinomycetota</taxon>
        <taxon>Actinomycetes</taxon>
        <taxon>Micrococcales</taxon>
        <taxon>Microbacteriaceae</taxon>
        <taxon>Microbacterium</taxon>
    </lineage>
</organism>
<feature type="non-terminal residue" evidence="4">
    <location>
        <position position="895"/>
    </location>
</feature>
<evidence type="ECO:0000256" key="2">
    <source>
        <dbReference type="SAM" id="Phobius"/>
    </source>
</evidence>
<evidence type="ECO:0000313" key="5">
    <source>
        <dbReference type="Proteomes" id="UP000543598"/>
    </source>
</evidence>
<feature type="compositionally biased region" description="Low complexity" evidence="1">
    <location>
        <begin position="861"/>
        <end position="879"/>
    </location>
</feature>
<dbReference type="Gene3D" id="3.40.50.410">
    <property type="entry name" value="von Willebrand factor, type A domain"/>
    <property type="match status" value="1"/>
</dbReference>
<name>A0A7Y2M458_9MICO</name>
<keyword evidence="2" id="KW-1133">Transmembrane helix</keyword>
<dbReference type="InterPro" id="IPR036465">
    <property type="entry name" value="vWFA_dom_sf"/>
</dbReference>
<dbReference type="AlphaFoldDB" id="A0A7Y2M458"/>
<evidence type="ECO:0000256" key="1">
    <source>
        <dbReference type="SAM" id="MobiDB-lite"/>
    </source>
</evidence>
<dbReference type="SUPFAM" id="SSF53300">
    <property type="entry name" value="vWA-like"/>
    <property type="match status" value="1"/>
</dbReference>
<keyword evidence="3" id="KW-0732">Signal</keyword>
<dbReference type="Proteomes" id="UP000543598">
    <property type="component" value="Unassembled WGS sequence"/>
</dbReference>
<feature type="compositionally biased region" description="Pro residues" evidence="1">
    <location>
        <begin position="880"/>
        <end position="895"/>
    </location>
</feature>
<dbReference type="EMBL" id="JABEMB010000050">
    <property type="protein sequence ID" value="NNH05424.1"/>
    <property type="molecule type" value="Genomic_DNA"/>
</dbReference>
<dbReference type="RefSeq" id="WP_170283304.1">
    <property type="nucleotide sequence ID" value="NZ_JABEMB010000050.1"/>
</dbReference>
<gene>
    <name evidence="4" type="ORF">HLA99_16400</name>
</gene>
<proteinExistence type="predicted"/>
<reference evidence="4 5" key="1">
    <citation type="submission" date="2020-05" db="EMBL/GenBank/DDBJ databases">
        <title>MicrobeNet Type strains.</title>
        <authorList>
            <person name="Nicholson A.C."/>
        </authorList>
    </citation>
    <scope>NUCLEOTIDE SEQUENCE [LARGE SCALE GENOMIC DNA]</scope>
    <source>
        <strain evidence="4 5">JCM 14282</strain>
    </source>
</reference>